<dbReference type="STRING" id="402612.FP1346"/>
<reference evidence="1 2" key="1">
    <citation type="journal article" date="2007" name="Nat. Biotechnol.">
        <title>Complete genome sequence of the fish pathogen Flavobacterium psychrophilum.</title>
        <authorList>
            <person name="Duchaud E."/>
            <person name="Boussaha M."/>
            <person name="Loux V."/>
            <person name="Bernardet J.F."/>
            <person name="Michel C."/>
            <person name="Kerouault B."/>
            <person name="Mondot S."/>
            <person name="Nicolas P."/>
            <person name="Bossy R."/>
            <person name="Caron C."/>
            <person name="Bessieres P."/>
            <person name="Gibrat J.F."/>
            <person name="Claverol S."/>
            <person name="Dumetz F."/>
            <person name="Le Henaff M."/>
            <person name="Benmansour A."/>
        </authorList>
    </citation>
    <scope>NUCLEOTIDE SEQUENCE [LARGE SCALE GENOMIC DNA]</scope>
    <source>
        <strain evidence="2">ATCC 49511 / DSM 21280 / CIP 103535 / JIP02/86</strain>
    </source>
</reference>
<dbReference type="InterPro" id="IPR011990">
    <property type="entry name" value="TPR-like_helical_dom_sf"/>
</dbReference>
<evidence type="ECO:0000313" key="1">
    <source>
        <dbReference type="EMBL" id="CAL43429.1"/>
    </source>
</evidence>
<keyword evidence="1" id="KW-0449">Lipoprotein</keyword>
<dbReference type="RefSeq" id="WP_011963476.1">
    <property type="nucleotide sequence ID" value="NC_009613.3"/>
</dbReference>
<organism evidence="1 2">
    <name type="scientific">Flavobacterium psychrophilum (strain ATCC 49511 / DSM 21280 / CIP 103535 / JIP02/86)</name>
    <dbReference type="NCBI Taxonomy" id="402612"/>
    <lineage>
        <taxon>Bacteria</taxon>
        <taxon>Pseudomonadati</taxon>
        <taxon>Bacteroidota</taxon>
        <taxon>Flavobacteriia</taxon>
        <taxon>Flavobacteriales</taxon>
        <taxon>Flavobacteriaceae</taxon>
        <taxon>Flavobacterium</taxon>
    </lineage>
</organism>
<gene>
    <name evidence="1" type="ordered locus">FP1346</name>
</gene>
<evidence type="ECO:0000313" key="2">
    <source>
        <dbReference type="Proteomes" id="UP000006394"/>
    </source>
</evidence>
<sequence>MKKINKTLLGLTLGLLVVTSCSDIDSLNQNEKAFEKPIAEALMSSAQKSYANQLTIMDVNSNIFRYLSQHWTNIYAIGNRETKYNFSRDIGGSLFGDTYVTVLQDLNNSRKLIEASTALTTTEIAEKQNKIAIIDIQIANTYLFLVDCFGDVPYTEALQENNYNPKYDDAKSIYLAMGAKLTNAINKLDVTNNSFAKEDLIYNGNVAKWKQFANSIRLKAGLHLHDVAPMEAKALIEASASGAIASNANNAELKYFDNGEKSKNPNYLLNSGSQEFVPTKLFVDELNAKTDPRADKYLDPTSKIGANYAGAVYAADGDYTDYSHFTTTFNNPTYAAVIFDYAETCFLLADAKDKGYAITGTTQDWYNKGITASMESWGVATADITTYLAKPSVAFTSAIGINGEAVNATQKIAYQLWLSYGNRGFEAWTEYRRLDYPKLQAPANAEQEAGNKVPVRLFYSRSDISTNNANYQAAANKIGGDKLTTKIFWDKF</sequence>
<name>A6GZA6_FLAPJ</name>
<dbReference type="EnsemblBacteria" id="CAL43429">
    <property type="protein sequence ID" value="CAL43429"/>
    <property type="gene ID" value="FP1346"/>
</dbReference>
<dbReference type="PATRIC" id="fig|402612.5.peg.1363"/>
<dbReference type="HOGENOM" id="CLU_025928_1_0_10"/>
<dbReference type="eggNOG" id="COG4198">
    <property type="taxonomic scope" value="Bacteria"/>
</dbReference>
<dbReference type="SUPFAM" id="SSF48452">
    <property type="entry name" value="TPR-like"/>
    <property type="match status" value="1"/>
</dbReference>
<keyword evidence="2" id="KW-1185">Reference proteome</keyword>
<protein>
    <submittedName>
        <fullName evidence="1">Probable lipoprotein</fullName>
    </submittedName>
</protein>
<dbReference type="OrthoDB" id="725917at2"/>
<proteinExistence type="predicted"/>
<dbReference type="AlphaFoldDB" id="A6GZA6"/>
<dbReference type="EMBL" id="AM398681">
    <property type="protein sequence ID" value="CAL43429.1"/>
    <property type="molecule type" value="Genomic_DNA"/>
</dbReference>
<accession>A6GZA6</accession>
<dbReference type="InterPro" id="IPR041662">
    <property type="entry name" value="SusD-like_2"/>
</dbReference>
<dbReference type="PROSITE" id="PS51257">
    <property type="entry name" value="PROKAR_LIPOPROTEIN"/>
    <property type="match status" value="1"/>
</dbReference>
<dbReference type="KEGG" id="fps:FP1346"/>
<dbReference type="Gene3D" id="1.25.40.390">
    <property type="match status" value="1"/>
</dbReference>
<dbReference type="GeneID" id="66553249"/>
<dbReference type="Pfam" id="PF12771">
    <property type="entry name" value="SusD-like_2"/>
    <property type="match status" value="1"/>
</dbReference>
<dbReference type="Proteomes" id="UP000006394">
    <property type="component" value="Chromosome"/>
</dbReference>